<dbReference type="EMBL" id="QWIM01002534">
    <property type="protein sequence ID" value="RMY11662.1"/>
    <property type="molecule type" value="Genomic_DNA"/>
</dbReference>
<dbReference type="InterPro" id="IPR050231">
    <property type="entry name" value="Iron_ascorbate_oxido_reductase"/>
</dbReference>
<comment type="caution">
    <text evidence="6">The sequence shown here is derived from an EMBL/GenBank/DDBJ whole genome shotgun (WGS) entry which is preliminary data.</text>
</comment>
<evidence type="ECO:0000313" key="5">
    <source>
        <dbReference type="EMBL" id="RMX94565.1"/>
    </source>
</evidence>
<dbReference type="FunFam" id="2.60.120.330:FF:000045">
    <property type="entry name" value="Oxidoreductase, 2OG-Fe(II) oxygenase family, putative"/>
    <property type="match status" value="1"/>
</dbReference>
<dbReference type="VEuPathDB" id="FungiDB:BTJ68_06808"/>
<evidence type="ECO:0000256" key="1">
    <source>
        <dbReference type="ARBA" id="ARBA00008056"/>
    </source>
</evidence>
<keyword evidence="2" id="KW-0560">Oxidoreductase</keyword>
<comment type="similarity">
    <text evidence="1 2">Belongs to the iron/ascorbate-dependent oxidoreductase family.</text>
</comment>
<reference evidence="7 8" key="1">
    <citation type="journal article" date="2018" name="BMC Genomics">
        <title>Genomic evidence for intraspecific hybridization in a clonal and extremely halotolerant yeast.</title>
        <authorList>
            <person name="Gostincar C."/>
            <person name="Stajich J.E."/>
            <person name="Zupancic J."/>
            <person name="Zalar P."/>
            <person name="Gunde-Cimerman N."/>
        </authorList>
    </citation>
    <scope>NUCLEOTIDE SEQUENCE [LARGE SCALE GENOMIC DNA]</scope>
    <source>
        <strain evidence="6 8">EXF-6651</strain>
        <strain evidence="5 7">EXF-6669</strain>
    </source>
</reference>
<sequence>MAQTTETQIGPSAIAAPASTTNTLPMPAPQLHHLERNDDAESNDKLTFDDLPPFPENVPTAPLLRLNLNRLLQGNSQETEKLWNACRDIGFFYLDLRDGQARKRDSFHEDDDEVVTSQLDGDGLLEDAAQLFALGERLFLLPTEEKKQYDFKDRGSYFGYKGLGAGVIDSKGTRDRNEFYNVSKDDLLGIGESLPAPAVLRQVDSRKLLESYMRRSHAIVSLILSLLDGKLGLPAGTLENLHRLDAVSGDQVRWVRSPPQVMDDKQMSLGEHTDFGSITILFNRLGGLQVLPPGSEEWRYVKPLKGHCIVNLGDAMVKFTAGILRSNIHRVVSPPQGQEHMTRMSLVYFARPEDDVVLKALEESEMVKTKRKDQRREGQDDEEITAKDWILRRALGRRVGGDYATSGGTETGRSKQF</sequence>
<dbReference type="SUPFAM" id="SSF51197">
    <property type="entry name" value="Clavaminate synthase-like"/>
    <property type="match status" value="1"/>
</dbReference>
<evidence type="ECO:0000256" key="3">
    <source>
        <dbReference type="SAM" id="MobiDB-lite"/>
    </source>
</evidence>
<dbReference type="GO" id="GO:0046872">
    <property type="term" value="F:metal ion binding"/>
    <property type="evidence" value="ECO:0007669"/>
    <property type="project" value="UniProtKB-KW"/>
</dbReference>
<protein>
    <recommendedName>
        <fullName evidence="4">Fe2OG dioxygenase domain-containing protein</fullName>
    </recommendedName>
</protein>
<organism evidence="6 8">
    <name type="scientific">Hortaea werneckii</name>
    <name type="common">Black yeast</name>
    <name type="synonym">Cladosporium werneckii</name>
    <dbReference type="NCBI Taxonomy" id="91943"/>
    <lineage>
        <taxon>Eukaryota</taxon>
        <taxon>Fungi</taxon>
        <taxon>Dikarya</taxon>
        <taxon>Ascomycota</taxon>
        <taxon>Pezizomycotina</taxon>
        <taxon>Dothideomycetes</taxon>
        <taxon>Dothideomycetidae</taxon>
        <taxon>Mycosphaerellales</taxon>
        <taxon>Teratosphaeriaceae</taxon>
        <taxon>Hortaea</taxon>
    </lineage>
</organism>
<dbReference type="PANTHER" id="PTHR47990">
    <property type="entry name" value="2-OXOGLUTARATE (2OG) AND FE(II)-DEPENDENT OXYGENASE SUPERFAMILY PROTEIN-RELATED"/>
    <property type="match status" value="1"/>
</dbReference>
<dbReference type="InterPro" id="IPR027443">
    <property type="entry name" value="IPNS-like_sf"/>
</dbReference>
<name>A0A3M6Z9A5_HORWE</name>
<dbReference type="OrthoDB" id="288590at2759"/>
<dbReference type="EMBL" id="QWIL01002426">
    <property type="protein sequence ID" value="RMX94565.1"/>
    <property type="molecule type" value="Genomic_DNA"/>
</dbReference>
<feature type="domain" description="Fe2OG dioxygenase" evidence="4">
    <location>
        <begin position="248"/>
        <end position="352"/>
    </location>
</feature>
<keyword evidence="2" id="KW-0408">Iron</keyword>
<dbReference type="InterPro" id="IPR026992">
    <property type="entry name" value="DIOX_N"/>
</dbReference>
<feature type="region of interest" description="Disordered" evidence="3">
    <location>
        <begin position="1"/>
        <end position="29"/>
    </location>
</feature>
<evidence type="ECO:0000313" key="6">
    <source>
        <dbReference type="EMBL" id="RMY11662.1"/>
    </source>
</evidence>
<keyword evidence="2" id="KW-0479">Metal-binding</keyword>
<dbReference type="Gene3D" id="2.60.120.330">
    <property type="entry name" value="B-lactam Antibiotic, Isopenicillin N Synthase, Chain"/>
    <property type="match status" value="1"/>
</dbReference>
<dbReference type="Pfam" id="PF03171">
    <property type="entry name" value="2OG-FeII_Oxy"/>
    <property type="match status" value="1"/>
</dbReference>
<dbReference type="GO" id="GO:0016491">
    <property type="term" value="F:oxidoreductase activity"/>
    <property type="evidence" value="ECO:0007669"/>
    <property type="project" value="UniProtKB-KW"/>
</dbReference>
<dbReference type="PROSITE" id="PS51471">
    <property type="entry name" value="FE2OG_OXY"/>
    <property type="match status" value="1"/>
</dbReference>
<evidence type="ECO:0000259" key="4">
    <source>
        <dbReference type="PROSITE" id="PS51471"/>
    </source>
</evidence>
<dbReference type="Pfam" id="PF14226">
    <property type="entry name" value="DIOX_N"/>
    <property type="match status" value="1"/>
</dbReference>
<dbReference type="AlphaFoldDB" id="A0A3M6Z9A5"/>
<gene>
    <name evidence="6" type="ORF">D0866_14317</name>
    <name evidence="5" type="ORF">D0867_13805</name>
</gene>
<evidence type="ECO:0000313" key="7">
    <source>
        <dbReference type="Proteomes" id="UP000271337"/>
    </source>
</evidence>
<accession>A0A3M6Z9A5</accession>
<dbReference type="InterPro" id="IPR044861">
    <property type="entry name" value="IPNS-like_FE2OG_OXY"/>
</dbReference>
<dbReference type="InterPro" id="IPR005123">
    <property type="entry name" value="Oxoglu/Fe-dep_dioxygenase_dom"/>
</dbReference>
<dbReference type="Proteomes" id="UP000276864">
    <property type="component" value="Unassembled WGS sequence"/>
</dbReference>
<dbReference type="Proteomes" id="UP000271337">
    <property type="component" value="Unassembled WGS sequence"/>
</dbReference>
<feature type="compositionally biased region" description="Polar residues" evidence="3">
    <location>
        <begin position="1"/>
        <end position="10"/>
    </location>
</feature>
<evidence type="ECO:0000256" key="2">
    <source>
        <dbReference type="RuleBase" id="RU003682"/>
    </source>
</evidence>
<evidence type="ECO:0000313" key="8">
    <source>
        <dbReference type="Proteomes" id="UP000276864"/>
    </source>
</evidence>
<dbReference type="GO" id="GO:0044283">
    <property type="term" value="P:small molecule biosynthetic process"/>
    <property type="evidence" value="ECO:0007669"/>
    <property type="project" value="UniProtKB-ARBA"/>
</dbReference>
<proteinExistence type="inferred from homology"/>